<dbReference type="Proteomes" id="UP000049222">
    <property type="component" value="Unassembled WGS sequence"/>
</dbReference>
<name>A0A0M6YMP8_9RHOB</name>
<dbReference type="AlphaFoldDB" id="A0A0M6YMP8"/>
<proteinExistence type="predicted"/>
<evidence type="ECO:0000313" key="1">
    <source>
        <dbReference type="EMBL" id="CTQ50793.1"/>
    </source>
</evidence>
<dbReference type="OrthoDB" id="7773807at2"/>
<organism evidence="1 2">
    <name type="scientific">Jannaschia donghaensis</name>
    <dbReference type="NCBI Taxonomy" id="420998"/>
    <lineage>
        <taxon>Bacteria</taxon>
        <taxon>Pseudomonadati</taxon>
        <taxon>Pseudomonadota</taxon>
        <taxon>Alphaproteobacteria</taxon>
        <taxon>Rhodobacterales</taxon>
        <taxon>Roseobacteraceae</taxon>
        <taxon>Jannaschia</taxon>
    </lineage>
</organism>
<dbReference type="RefSeq" id="WP_144430623.1">
    <property type="nucleotide sequence ID" value="NZ_CXSU01000012.1"/>
</dbReference>
<keyword evidence="2" id="KW-1185">Reference proteome</keyword>
<accession>A0A0M6YMP8</accession>
<evidence type="ECO:0008006" key="3">
    <source>
        <dbReference type="Google" id="ProtNLM"/>
    </source>
</evidence>
<sequence>MFARITAVLAIGALSACGVGQTRLNPLNWFGSDREERIEQVRAEAARPVVQQVVSLKAEPTPGGVIVTAVGLPPTQGFWEAELVRVASSDPSVLVLDFGILDPLTPEPVGTQPSREVLAGAFFSTQDLAGIRTIAVQGLTNRRSVSRQ</sequence>
<evidence type="ECO:0000313" key="2">
    <source>
        <dbReference type="Proteomes" id="UP000049222"/>
    </source>
</evidence>
<protein>
    <recommendedName>
        <fullName evidence="3">Lipoprotein</fullName>
    </recommendedName>
</protein>
<dbReference type="STRING" id="420998.JDO7802_02822"/>
<dbReference type="EMBL" id="CXSU01000012">
    <property type="protein sequence ID" value="CTQ50793.1"/>
    <property type="molecule type" value="Genomic_DNA"/>
</dbReference>
<gene>
    <name evidence="1" type="ORF">JDO7802_02822</name>
</gene>
<dbReference type="PROSITE" id="PS51257">
    <property type="entry name" value="PROKAR_LIPOPROTEIN"/>
    <property type="match status" value="1"/>
</dbReference>
<reference evidence="1 2" key="1">
    <citation type="submission" date="2015-07" db="EMBL/GenBank/DDBJ databases">
        <authorList>
            <person name="Noorani M."/>
        </authorList>
    </citation>
    <scope>NUCLEOTIDE SEQUENCE [LARGE SCALE GENOMIC DNA]</scope>
    <source>
        <strain evidence="1 2">CECT 7802</strain>
    </source>
</reference>